<organism evidence="5 6">
    <name type="scientific">Roseiconus nitratireducens</name>
    <dbReference type="NCBI Taxonomy" id="2605748"/>
    <lineage>
        <taxon>Bacteria</taxon>
        <taxon>Pseudomonadati</taxon>
        <taxon>Planctomycetota</taxon>
        <taxon>Planctomycetia</taxon>
        <taxon>Pirellulales</taxon>
        <taxon>Pirellulaceae</taxon>
        <taxon>Roseiconus</taxon>
    </lineage>
</organism>
<gene>
    <name evidence="5" type="ORF">FYK55_14260</name>
</gene>
<dbReference type="Pfam" id="PF25917">
    <property type="entry name" value="BSH_RND"/>
    <property type="match status" value="1"/>
</dbReference>
<feature type="transmembrane region" description="Helical" evidence="2">
    <location>
        <begin position="6"/>
        <end position="26"/>
    </location>
</feature>
<feature type="coiled-coil region" evidence="1">
    <location>
        <begin position="168"/>
        <end position="221"/>
    </location>
</feature>
<keyword evidence="2" id="KW-1133">Transmembrane helix</keyword>
<dbReference type="InterPro" id="IPR058625">
    <property type="entry name" value="MdtA-like_BSH"/>
</dbReference>
<accession>A0A5M6D869</accession>
<feature type="transmembrane region" description="Helical" evidence="2">
    <location>
        <begin position="33"/>
        <end position="51"/>
    </location>
</feature>
<proteinExistence type="predicted"/>
<dbReference type="InterPro" id="IPR050739">
    <property type="entry name" value="MFP"/>
</dbReference>
<dbReference type="SUPFAM" id="SSF111369">
    <property type="entry name" value="HlyD-like secretion proteins"/>
    <property type="match status" value="3"/>
</dbReference>
<dbReference type="Pfam" id="PF25876">
    <property type="entry name" value="HH_MFP_RND"/>
    <property type="match status" value="1"/>
</dbReference>
<comment type="caution">
    <text evidence="5">The sequence shown here is derived from an EMBL/GenBank/DDBJ whole genome shotgun (WGS) entry which is preliminary data.</text>
</comment>
<dbReference type="RefSeq" id="WP_150077108.1">
    <property type="nucleotide sequence ID" value="NZ_VWOX01000007.1"/>
</dbReference>
<dbReference type="PANTHER" id="PTHR30386:SF18">
    <property type="entry name" value="INNER MEMBRANE PROTEIN YIAV-RELATED"/>
    <property type="match status" value="1"/>
</dbReference>
<evidence type="ECO:0000256" key="1">
    <source>
        <dbReference type="SAM" id="Coils"/>
    </source>
</evidence>
<evidence type="ECO:0000259" key="3">
    <source>
        <dbReference type="Pfam" id="PF25876"/>
    </source>
</evidence>
<dbReference type="Gene3D" id="1.10.287.470">
    <property type="entry name" value="Helix hairpin bin"/>
    <property type="match status" value="1"/>
</dbReference>
<feature type="domain" description="Multidrug resistance protein MdtA-like alpha-helical hairpin" evidence="3">
    <location>
        <begin position="126"/>
        <end position="190"/>
    </location>
</feature>
<feature type="domain" description="Multidrug resistance protein MdtA-like barrel-sandwich hybrid" evidence="4">
    <location>
        <begin position="64"/>
        <end position="241"/>
    </location>
</feature>
<keyword evidence="1" id="KW-0175">Coiled coil</keyword>
<dbReference type="Proteomes" id="UP000324479">
    <property type="component" value="Unassembled WGS sequence"/>
</dbReference>
<keyword evidence="2" id="KW-0812">Transmembrane</keyword>
<name>A0A5M6D869_9BACT</name>
<dbReference type="PANTHER" id="PTHR30386">
    <property type="entry name" value="MEMBRANE FUSION SUBUNIT OF EMRAB-TOLC MULTIDRUG EFFLUX PUMP"/>
    <property type="match status" value="1"/>
</dbReference>
<evidence type="ECO:0000256" key="2">
    <source>
        <dbReference type="SAM" id="Phobius"/>
    </source>
</evidence>
<dbReference type="Gene3D" id="2.40.30.170">
    <property type="match status" value="1"/>
</dbReference>
<dbReference type="EMBL" id="VWOX01000007">
    <property type="protein sequence ID" value="KAA5542690.1"/>
    <property type="molecule type" value="Genomic_DNA"/>
</dbReference>
<protein>
    <submittedName>
        <fullName evidence="5">HlyD family secretion protein</fullName>
    </submittedName>
</protein>
<sequence length="375" mass="41281">MIVFLTLLYVAALMLVWKLGIIRMNLAWKLSPIVWFLVLLVGLFIPMQWGAPAGPVAVFRFVDEIVPAVSGQVTEVPVKPLTKLKRGDVLFQIDPAPFQYEVRRLEAALIDAKQQPELLASDVSIAEAALATAAAERERASGEFQRSEKLLPSNAVSQQEYDDDKRTAEVADRAYDEAEARLQQAKLKLDASTSSGVNTAVAQAEEQLAEAKYNLEQTTVRAPADGIVQQLALRPGTRVAAIPLSSKLVFIESDRQRISMAVNQNQLRYVKVGQPAEIVLKYLPGTTLQAKVLGIADVTSGGQVRSSGVIEDVSPKQEYPEPLQVVLEITDDRVSVEEIPGGAVGTAAIYTQKSQFTHLIRRVMMRMQTWLNYIL</sequence>
<reference evidence="5 6" key="1">
    <citation type="submission" date="2019-08" db="EMBL/GenBank/DDBJ databases">
        <authorList>
            <person name="Dhanesh K."/>
            <person name="Kumar G."/>
            <person name="Sasikala C."/>
            <person name="Venkata Ramana C."/>
        </authorList>
    </citation>
    <scope>NUCLEOTIDE SEQUENCE [LARGE SCALE GENOMIC DNA]</scope>
    <source>
        <strain evidence="5 6">JC645</strain>
    </source>
</reference>
<dbReference type="Gene3D" id="2.40.50.100">
    <property type="match status" value="1"/>
</dbReference>
<keyword evidence="2" id="KW-0472">Membrane</keyword>
<evidence type="ECO:0000313" key="6">
    <source>
        <dbReference type="Proteomes" id="UP000324479"/>
    </source>
</evidence>
<evidence type="ECO:0000259" key="4">
    <source>
        <dbReference type="Pfam" id="PF25917"/>
    </source>
</evidence>
<evidence type="ECO:0000313" key="5">
    <source>
        <dbReference type="EMBL" id="KAA5542690.1"/>
    </source>
</evidence>
<keyword evidence="6" id="KW-1185">Reference proteome</keyword>
<dbReference type="InterPro" id="IPR058624">
    <property type="entry name" value="MdtA-like_HH"/>
</dbReference>
<dbReference type="AlphaFoldDB" id="A0A5M6D869"/>